<dbReference type="Gene3D" id="2.40.50.100">
    <property type="match status" value="1"/>
</dbReference>
<dbReference type="InterPro" id="IPR058625">
    <property type="entry name" value="MdtA-like_BSH"/>
</dbReference>
<proteinExistence type="inferred from homology"/>
<feature type="domain" description="Multidrug resistance protein MdtA-like alpha-helical hairpin" evidence="8">
    <location>
        <begin position="88"/>
        <end position="154"/>
    </location>
</feature>
<dbReference type="EMBL" id="JAVIIQ010000004">
    <property type="protein sequence ID" value="MDX8531655.1"/>
    <property type="molecule type" value="Genomic_DNA"/>
</dbReference>
<dbReference type="Gene3D" id="1.10.287.470">
    <property type="entry name" value="Helix hairpin bin"/>
    <property type="match status" value="1"/>
</dbReference>
<comment type="subcellular location">
    <subcellularLocation>
        <location evidence="1">Membrane</location>
        <topology evidence="1">Single-pass membrane protein</topology>
    </subcellularLocation>
</comment>
<keyword evidence="5 7" id="KW-0472">Membrane</keyword>
<evidence type="ECO:0000256" key="2">
    <source>
        <dbReference type="ARBA" id="ARBA00009477"/>
    </source>
</evidence>
<dbReference type="NCBIfam" id="TIGR01730">
    <property type="entry name" value="RND_mfp"/>
    <property type="match status" value="1"/>
</dbReference>
<dbReference type="SUPFAM" id="SSF111369">
    <property type="entry name" value="HlyD-like secretion proteins"/>
    <property type="match status" value="1"/>
</dbReference>
<evidence type="ECO:0000259" key="8">
    <source>
        <dbReference type="Pfam" id="PF25876"/>
    </source>
</evidence>
<evidence type="ECO:0000259" key="10">
    <source>
        <dbReference type="Pfam" id="PF25963"/>
    </source>
</evidence>
<dbReference type="Pfam" id="PF25917">
    <property type="entry name" value="BSH_RND"/>
    <property type="match status" value="1"/>
</dbReference>
<dbReference type="InterPro" id="IPR058634">
    <property type="entry name" value="AaeA-lik-b-barrel"/>
</dbReference>
<keyword evidence="3 7" id="KW-0812">Transmembrane</keyword>
<comment type="caution">
    <text evidence="11">The sequence shown here is derived from an EMBL/GenBank/DDBJ whole genome shotgun (WGS) entry which is preliminary data.</text>
</comment>
<dbReference type="Pfam" id="PF25963">
    <property type="entry name" value="Beta-barrel_AAEA"/>
    <property type="match status" value="1"/>
</dbReference>
<dbReference type="Proteomes" id="UP001285154">
    <property type="component" value="Unassembled WGS sequence"/>
</dbReference>
<dbReference type="Gene3D" id="2.40.30.170">
    <property type="match status" value="1"/>
</dbReference>
<evidence type="ECO:0000256" key="1">
    <source>
        <dbReference type="ARBA" id="ARBA00004167"/>
    </source>
</evidence>
<keyword evidence="4 7" id="KW-1133">Transmembrane helix</keyword>
<feature type="domain" description="p-hydroxybenzoic acid efflux pump subunit AaeA-like beta-barrel" evidence="10">
    <location>
        <begin position="192"/>
        <end position="287"/>
    </location>
</feature>
<dbReference type="InterPro" id="IPR050393">
    <property type="entry name" value="MFP_Efflux_Pump"/>
</dbReference>
<organism evidence="11 12">
    <name type="scientific">Mesorhizobium vachelliae</name>
    <dbReference type="NCBI Taxonomy" id="3072309"/>
    <lineage>
        <taxon>Bacteria</taxon>
        <taxon>Pseudomonadati</taxon>
        <taxon>Pseudomonadota</taxon>
        <taxon>Alphaproteobacteria</taxon>
        <taxon>Hyphomicrobiales</taxon>
        <taxon>Phyllobacteriaceae</taxon>
        <taxon>Mesorhizobium</taxon>
    </lineage>
</organism>
<feature type="transmembrane region" description="Helical" evidence="7">
    <location>
        <begin position="12"/>
        <end position="30"/>
    </location>
</feature>
<keyword evidence="12" id="KW-1185">Reference proteome</keyword>
<dbReference type="InterPro" id="IPR058624">
    <property type="entry name" value="MdtA-like_HH"/>
</dbReference>
<evidence type="ECO:0000256" key="6">
    <source>
        <dbReference type="SAM" id="Coils"/>
    </source>
</evidence>
<evidence type="ECO:0000313" key="12">
    <source>
        <dbReference type="Proteomes" id="UP001285154"/>
    </source>
</evidence>
<comment type="similarity">
    <text evidence="2">Belongs to the membrane fusion protein (MFP) (TC 8.A.1) family.</text>
</comment>
<evidence type="ECO:0000256" key="7">
    <source>
        <dbReference type="SAM" id="Phobius"/>
    </source>
</evidence>
<dbReference type="Pfam" id="PF25876">
    <property type="entry name" value="HH_MFP_RND"/>
    <property type="match status" value="1"/>
</dbReference>
<evidence type="ECO:0000259" key="9">
    <source>
        <dbReference type="Pfam" id="PF25917"/>
    </source>
</evidence>
<evidence type="ECO:0000256" key="4">
    <source>
        <dbReference type="ARBA" id="ARBA00022989"/>
    </source>
</evidence>
<name>A0ABU5A337_9HYPH</name>
<dbReference type="PROSITE" id="PS51257">
    <property type="entry name" value="PROKAR_LIPOPROTEIN"/>
    <property type="match status" value="1"/>
</dbReference>
<dbReference type="PANTHER" id="PTHR30367:SF12">
    <property type="entry name" value="P-HYDROXYBENZOIC ACID EFFLUX PUMP SUBUNIT AAEA"/>
    <property type="match status" value="1"/>
</dbReference>
<accession>A0ABU5A337</accession>
<sequence length="292" mass="31496">MKYRLLRLTGRVLVTAAVVAVACVAAWKLWDDNMNAPWTRDAHVRADIVGVTPDVSGLVAEVLVKDNQTVRKGDVLFQVDRQRFAVALAQAQAVVEGRQATLDQARRNLERLKRLTASAVSVQQIEEAQSNVAEAESESLQASAARDLAQLNLDRAEVRAPVNGIITNLSLRPGDYVTTGAATMALVDTDTVRIDGYFEETKLPRIEVGARASIRPMGWKSSLSGHVASIAAGIEDRERASGTLLADINPTFTWVRLAQRVPVHIVLDGDAATKARLVVGTSATVTIRAAAE</sequence>
<dbReference type="PANTHER" id="PTHR30367">
    <property type="entry name" value="P-HYDROXYBENZOIC ACID EFFLUX PUMP SUBUNIT AAEA-RELATED"/>
    <property type="match status" value="1"/>
</dbReference>
<evidence type="ECO:0000313" key="11">
    <source>
        <dbReference type="EMBL" id="MDX8531655.1"/>
    </source>
</evidence>
<gene>
    <name evidence="11" type="ORF">RFM42_11720</name>
</gene>
<evidence type="ECO:0000256" key="5">
    <source>
        <dbReference type="ARBA" id="ARBA00023136"/>
    </source>
</evidence>
<dbReference type="InterPro" id="IPR006143">
    <property type="entry name" value="RND_pump_MFP"/>
</dbReference>
<feature type="coiled-coil region" evidence="6">
    <location>
        <begin position="88"/>
        <end position="145"/>
    </location>
</feature>
<evidence type="ECO:0000256" key="3">
    <source>
        <dbReference type="ARBA" id="ARBA00022692"/>
    </source>
</evidence>
<dbReference type="RefSeq" id="WP_320247289.1">
    <property type="nucleotide sequence ID" value="NZ_JAVIIQ010000004.1"/>
</dbReference>
<keyword evidence="6" id="KW-0175">Coiled coil</keyword>
<protein>
    <submittedName>
        <fullName evidence="11">HlyD family secretion protein</fullName>
    </submittedName>
</protein>
<reference evidence="11 12" key="1">
    <citation type="submission" date="2023-08" db="EMBL/GenBank/DDBJ databases">
        <title>Implementing the SeqCode for naming new Mesorhizobium species isolated from Vachellia karroo root nodules.</title>
        <authorList>
            <person name="Van Lill M."/>
        </authorList>
    </citation>
    <scope>NUCLEOTIDE SEQUENCE [LARGE SCALE GENOMIC DNA]</scope>
    <source>
        <strain evidence="11 12">VK25D</strain>
    </source>
</reference>
<feature type="domain" description="Multidrug resistance protein MdtA-like barrel-sandwich hybrid" evidence="9">
    <location>
        <begin position="48"/>
        <end position="188"/>
    </location>
</feature>